<dbReference type="PROSITE" id="PS51898">
    <property type="entry name" value="TYR_RECOMBINASE"/>
    <property type="match status" value="1"/>
</dbReference>
<evidence type="ECO:0000256" key="3">
    <source>
        <dbReference type="ARBA" id="ARBA00023125"/>
    </source>
</evidence>
<keyword evidence="3 5" id="KW-0238">DNA-binding</keyword>
<feature type="domain" description="Core-binding (CB)" evidence="7">
    <location>
        <begin position="28"/>
        <end position="119"/>
    </location>
</feature>
<accession>A0ABY9H4U5</accession>
<dbReference type="SUPFAM" id="SSF56349">
    <property type="entry name" value="DNA breaking-rejoining enzymes"/>
    <property type="match status" value="1"/>
</dbReference>
<evidence type="ECO:0000256" key="5">
    <source>
        <dbReference type="PROSITE-ProRule" id="PRU01248"/>
    </source>
</evidence>
<dbReference type="Gene3D" id="1.10.443.10">
    <property type="entry name" value="Intergrase catalytic core"/>
    <property type="match status" value="1"/>
</dbReference>
<proteinExistence type="inferred from homology"/>
<reference evidence="8 9" key="1">
    <citation type="submission" date="2023-08" db="EMBL/GenBank/DDBJ databases">
        <title>Transcriptome Analysis of Halomonas alkalicola CICC 11012s to Identify the Genes Involved in Alkaline Tolerances.</title>
        <authorList>
            <person name="Zhai L."/>
        </authorList>
    </citation>
    <scope>NUCLEOTIDE SEQUENCE [LARGE SCALE GENOMIC DNA]</scope>
    <source>
        <strain evidence="8 9">CICC 11012s</strain>
    </source>
</reference>
<dbReference type="Proteomes" id="UP001235344">
    <property type="component" value="Chromosome"/>
</dbReference>
<dbReference type="InterPro" id="IPR013762">
    <property type="entry name" value="Integrase-like_cat_sf"/>
</dbReference>
<dbReference type="Gene3D" id="1.10.150.130">
    <property type="match status" value="1"/>
</dbReference>
<name>A0ABY9H4U5_9GAMM</name>
<dbReference type="RefSeq" id="WP_305501068.1">
    <property type="nucleotide sequence ID" value="NZ_CP131913.1"/>
</dbReference>
<dbReference type="PANTHER" id="PTHR30349">
    <property type="entry name" value="PHAGE INTEGRASE-RELATED"/>
    <property type="match status" value="1"/>
</dbReference>
<sequence length="336" mass="38283">MNLVWSTTDLVIGGHAYPEFPILLWDSMESCRPANLFLRYYLLRGAVGSQKSWDPVGRALYDYFSFLQAHELEWDKCDRGEAKSLVAAYRDYSLYTVKLQRSTVRNRLTYVTLFYEYAQRQRWITTLPFGYEDRIVKRKHRLLSHTESSGGRASMRDVMPRAHYNLPKFLSTSEITLLLEAATNVHHNMIVRLALGTGLRKQELATFPLRYIFDPELRGDQSRNVRVTLDPEDGSGMKTKGSKPRVIYISRNLMGNLNFYAKHRRGERASLSRRQHAPLFLNQTGEPYSLDGKGLDRIVRLIGRRAGLEVWGSVPSSGVTAGEATAAFADCYAASS</sequence>
<dbReference type="InterPro" id="IPR011010">
    <property type="entry name" value="DNA_brk_join_enz"/>
</dbReference>
<keyword evidence="2" id="KW-0229">DNA integration</keyword>
<evidence type="ECO:0000259" key="7">
    <source>
        <dbReference type="PROSITE" id="PS51900"/>
    </source>
</evidence>
<feature type="domain" description="Tyr recombinase" evidence="6">
    <location>
        <begin position="165"/>
        <end position="336"/>
    </location>
</feature>
<dbReference type="EMBL" id="CP131913">
    <property type="protein sequence ID" value="WLI73418.1"/>
    <property type="molecule type" value="Genomic_DNA"/>
</dbReference>
<keyword evidence="9" id="KW-1185">Reference proteome</keyword>
<evidence type="ECO:0000256" key="4">
    <source>
        <dbReference type="ARBA" id="ARBA00023172"/>
    </source>
</evidence>
<evidence type="ECO:0000259" key="6">
    <source>
        <dbReference type="PROSITE" id="PS51898"/>
    </source>
</evidence>
<evidence type="ECO:0000313" key="9">
    <source>
        <dbReference type="Proteomes" id="UP001235344"/>
    </source>
</evidence>
<evidence type="ECO:0000256" key="2">
    <source>
        <dbReference type="ARBA" id="ARBA00022908"/>
    </source>
</evidence>
<keyword evidence="4" id="KW-0233">DNA recombination</keyword>
<evidence type="ECO:0000313" key="8">
    <source>
        <dbReference type="EMBL" id="WLI73418.1"/>
    </source>
</evidence>
<dbReference type="InterPro" id="IPR010998">
    <property type="entry name" value="Integrase_recombinase_N"/>
</dbReference>
<gene>
    <name evidence="8" type="ORF">B6N23_00210</name>
</gene>
<comment type="similarity">
    <text evidence="1">Belongs to the 'phage' integrase family.</text>
</comment>
<protein>
    <recommendedName>
        <fullName evidence="10">Integrase</fullName>
    </recommendedName>
</protein>
<evidence type="ECO:0000256" key="1">
    <source>
        <dbReference type="ARBA" id="ARBA00008857"/>
    </source>
</evidence>
<organism evidence="8 9">
    <name type="scientific">Halomonas alkalicola</name>
    <dbReference type="NCBI Taxonomy" id="1930622"/>
    <lineage>
        <taxon>Bacteria</taxon>
        <taxon>Pseudomonadati</taxon>
        <taxon>Pseudomonadota</taxon>
        <taxon>Gammaproteobacteria</taxon>
        <taxon>Oceanospirillales</taxon>
        <taxon>Halomonadaceae</taxon>
        <taxon>Halomonas</taxon>
    </lineage>
</organism>
<dbReference type="PROSITE" id="PS51900">
    <property type="entry name" value="CB"/>
    <property type="match status" value="1"/>
</dbReference>
<dbReference type="InterPro" id="IPR002104">
    <property type="entry name" value="Integrase_catalytic"/>
</dbReference>
<dbReference type="InterPro" id="IPR050090">
    <property type="entry name" value="Tyrosine_recombinase_XerCD"/>
</dbReference>
<dbReference type="PANTHER" id="PTHR30349:SF64">
    <property type="entry name" value="PROPHAGE INTEGRASE INTD-RELATED"/>
    <property type="match status" value="1"/>
</dbReference>
<dbReference type="InterPro" id="IPR044068">
    <property type="entry name" value="CB"/>
</dbReference>
<evidence type="ECO:0008006" key="10">
    <source>
        <dbReference type="Google" id="ProtNLM"/>
    </source>
</evidence>